<name>A0A2T0ZVR9_9ACTN</name>
<gene>
    <name evidence="3" type="ORF">CLV47_11779</name>
</gene>
<evidence type="ECO:0000313" key="3">
    <source>
        <dbReference type="EMBL" id="PRZ40442.1"/>
    </source>
</evidence>
<reference evidence="3 4" key="1">
    <citation type="submission" date="2018-03" db="EMBL/GenBank/DDBJ databases">
        <title>Genomic Encyclopedia of Archaeal and Bacterial Type Strains, Phase II (KMG-II): from individual species to whole genera.</title>
        <authorList>
            <person name="Goeker M."/>
        </authorList>
    </citation>
    <scope>NUCLEOTIDE SEQUENCE [LARGE SCALE GENOMIC DNA]</scope>
    <source>
        <strain evidence="3 4">DSM 100065</strain>
    </source>
</reference>
<dbReference type="PANTHER" id="PTHR31793">
    <property type="entry name" value="4-HYDROXYBENZOYL-COA THIOESTERASE FAMILY MEMBER"/>
    <property type="match status" value="1"/>
</dbReference>
<evidence type="ECO:0000313" key="4">
    <source>
        <dbReference type="Proteomes" id="UP000237752"/>
    </source>
</evidence>
<comment type="similarity">
    <text evidence="1">Belongs to the 4-hydroxybenzoyl-CoA thioesterase family.</text>
</comment>
<dbReference type="GO" id="GO:0047617">
    <property type="term" value="F:fatty acyl-CoA hydrolase activity"/>
    <property type="evidence" value="ECO:0007669"/>
    <property type="project" value="TreeGrafter"/>
</dbReference>
<dbReference type="RefSeq" id="WP_106350309.1">
    <property type="nucleotide sequence ID" value="NZ_PVUE01000017.1"/>
</dbReference>
<dbReference type="InterPro" id="IPR050563">
    <property type="entry name" value="4-hydroxybenzoyl-CoA_TE"/>
</dbReference>
<dbReference type="Proteomes" id="UP000237752">
    <property type="component" value="Unassembled WGS sequence"/>
</dbReference>
<keyword evidence="4" id="KW-1185">Reference proteome</keyword>
<evidence type="ECO:0000256" key="2">
    <source>
        <dbReference type="ARBA" id="ARBA00022801"/>
    </source>
</evidence>
<dbReference type="CDD" id="cd00586">
    <property type="entry name" value="4HBT"/>
    <property type="match status" value="1"/>
</dbReference>
<dbReference type="EMBL" id="PVUE01000017">
    <property type="protein sequence ID" value="PRZ40442.1"/>
    <property type="molecule type" value="Genomic_DNA"/>
</dbReference>
<dbReference type="PANTHER" id="PTHR31793:SF27">
    <property type="entry name" value="NOVEL THIOESTERASE SUPERFAMILY DOMAIN AND SAPOSIN A-TYPE DOMAIN CONTAINING PROTEIN (0610012H03RIK)"/>
    <property type="match status" value="1"/>
</dbReference>
<sequence length="149" mass="16990">MGESYVYEVQLRWSDEDRMGHLNNTRYLTFAEDARTRWFAMVPAYDGKTHASSIVARMEVDYIRQVRTADNDWLKVVNTVVGIGRSSVRLQQEIQRMNGEVVNRVIATQVNFDYDNNSSLPWSDTQRAWLTKFAHATPAVGDTVSAGKA</sequence>
<proteinExistence type="inferred from homology"/>
<organism evidence="3 4">
    <name type="scientific">Antricoccus suffuscus</name>
    <dbReference type="NCBI Taxonomy" id="1629062"/>
    <lineage>
        <taxon>Bacteria</taxon>
        <taxon>Bacillati</taxon>
        <taxon>Actinomycetota</taxon>
        <taxon>Actinomycetes</taxon>
        <taxon>Geodermatophilales</taxon>
        <taxon>Antricoccaceae</taxon>
        <taxon>Antricoccus</taxon>
    </lineage>
</organism>
<comment type="caution">
    <text evidence="3">The sequence shown here is derived from an EMBL/GenBank/DDBJ whole genome shotgun (WGS) entry which is preliminary data.</text>
</comment>
<keyword evidence="2 3" id="KW-0378">Hydrolase</keyword>
<dbReference type="Gene3D" id="3.10.129.10">
    <property type="entry name" value="Hotdog Thioesterase"/>
    <property type="match status" value="1"/>
</dbReference>
<dbReference type="Pfam" id="PF13279">
    <property type="entry name" value="4HBT_2"/>
    <property type="match status" value="1"/>
</dbReference>
<evidence type="ECO:0000256" key="1">
    <source>
        <dbReference type="ARBA" id="ARBA00005953"/>
    </source>
</evidence>
<dbReference type="InterPro" id="IPR029069">
    <property type="entry name" value="HotDog_dom_sf"/>
</dbReference>
<dbReference type="SUPFAM" id="SSF54637">
    <property type="entry name" value="Thioesterase/thiol ester dehydrase-isomerase"/>
    <property type="match status" value="1"/>
</dbReference>
<accession>A0A2T0ZVR9</accession>
<dbReference type="AlphaFoldDB" id="A0A2T0ZVR9"/>
<dbReference type="OrthoDB" id="9799036at2"/>
<protein>
    <submittedName>
        <fullName evidence="3">Acyl-CoA thioester hydrolase</fullName>
    </submittedName>
</protein>